<evidence type="ECO:0000256" key="5">
    <source>
        <dbReference type="ARBA" id="ARBA00022795"/>
    </source>
</evidence>
<evidence type="ECO:0000256" key="6">
    <source>
        <dbReference type="ARBA" id="ARBA00022927"/>
    </source>
</evidence>
<dbReference type="Proteomes" id="UP000759298">
    <property type="component" value="Unassembled WGS sequence"/>
</dbReference>
<accession>A0ABS7PEL4</accession>
<evidence type="ECO:0000256" key="3">
    <source>
        <dbReference type="ARBA" id="ARBA00016507"/>
    </source>
</evidence>
<organism evidence="10 11">
    <name type="scientific">Alteriqipengyuania abyssalis</name>
    <dbReference type="NCBI Taxonomy" id="2860200"/>
    <lineage>
        <taxon>Bacteria</taxon>
        <taxon>Pseudomonadati</taxon>
        <taxon>Pseudomonadota</taxon>
        <taxon>Alphaproteobacteria</taxon>
        <taxon>Sphingomonadales</taxon>
        <taxon>Erythrobacteraceae</taxon>
        <taxon>Alteriqipengyuania</taxon>
    </lineage>
</organism>
<dbReference type="InterPro" id="IPR051472">
    <property type="entry name" value="T3SS_Stator/FliH"/>
</dbReference>
<keyword evidence="11" id="KW-1185">Reference proteome</keyword>
<proteinExistence type="inferred from homology"/>
<evidence type="ECO:0000256" key="2">
    <source>
        <dbReference type="ARBA" id="ARBA00006602"/>
    </source>
</evidence>
<sequence>MPTMTTYRLPVTQLRERRGFTPNAAFRGAHTQAQPAYAANSDTPAKSDPVAEAHARGYEEGRDAAMREMAAIRAEEDAARHAITLAFARFDEDSAQALRERLQETVIALCEDAVLPLALDTEGLARRVEAAAALLQRKTDERVIRIHPTDLALVQPLVDPALTLLADPSIERGGLRIDTEDGGVEDGPGQWRQAIAEALSQC</sequence>
<evidence type="ECO:0000256" key="7">
    <source>
        <dbReference type="ARBA" id="ARBA00023225"/>
    </source>
</evidence>
<keyword evidence="6" id="KW-0653">Protein transport</keyword>
<name>A0ABS7PEL4_9SPHN</name>
<feature type="region of interest" description="Disordered" evidence="8">
    <location>
        <begin position="32"/>
        <end position="56"/>
    </location>
</feature>
<keyword evidence="4" id="KW-0813">Transport</keyword>
<comment type="function">
    <text evidence="1">Needed for flagellar regrowth and assembly.</text>
</comment>
<comment type="similarity">
    <text evidence="2">Belongs to the FliH family.</text>
</comment>
<gene>
    <name evidence="10" type="ORF">KYN89_08670</name>
</gene>
<dbReference type="Pfam" id="PF02108">
    <property type="entry name" value="FliH"/>
    <property type="match status" value="1"/>
</dbReference>
<evidence type="ECO:0000313" key="11">
    <source>
        <dbReference type="Proteomes" id="UP000759298"/>
    </source>
</evidence>
<protein>
    <recommendedName>
        <fullName evidence="3">Flagellar assembly protein FliH</fullName>
    </recommendedName>
</protein>
<reference evidence="10 11" key="1">
    <citation type="submission" date="2021-07" db="EMBL/GenBank/DDBJ databases">
        <title>Alteriqipengyuania abyssalis NZ-12B nov, sp.nov isolated from deep sea sponge in pacific ocean.</title>
        <authorList>
            <person name="Tareen S."/>
            <person name="Wink J."/>
        </authorList>
    </citation>
    <scope>NUCLEOTIDE SEQUENCE [LARGE SCALE GENOMIC DNA]</scope>
    <source>
        <strain evidence="10 11">NZ-12B</strain>
    </source>
</reference>
<comment type="caution">
    <text evidence="10">The sequence shown here is derived from an EMBL/GenBank/DDBJ whole genome shotgun (WGS) entry which is preliminary data.</text>
</comment>
<evidence type="ECO:0000256" key="4">
    <source>
        <dbReference type="ARBA" id="ARBA00022448"/>
    </source>
</evidence>
<evidence type="ECO:0000256" key="8">
    <source>
        <dbReference type="SAM" id="MobiDB-lite"/>
    </source>
</evidence>
<evidence type="ECO:0000256" key="1">
    <source>
        <dbReference type="ARBA" id="ARBA00003041"/>
    </source>
</evidence>
<keyword evidence="7" id="KW-1006">Bacterial flagellum protein export</keyword>
<dbReference type="EMBL" id="JAHWXP010000002">
    <property type="protein sequence ID" value="MBY8337122.1"/>
    <property type="molecule type" value="Genomic_DNA"/>
</dbReference>
<evidence type="ECO:0000313" key="10">
    <source>
        <dbReference type="EMBL" id="MBY8337122.1"/>
    </source>
</evidence>
<keyword evidence="5" id="KW-1005">Bacterial flagellum biogenesis</keyword>
<dbReference type="PANTHER" id="PTHR34982">
    <property type="entry name" value="YOP PROTEINS TRANSLOCATION PROTEIN L"/>
    <property type="match status" value="1"/>
</dbReference>
<dbReference type="InterPro" id="IPR018035">
    <property type="entry name" value="Flagellar_FliH/T3SS_HrpE"/>
</dbReference>
<feature type="domain" description="Flagellar assembly protein FliH/Type III secretion system HrpE" evidence="9">
    <location>
        <begin position="96"/>
        <end position="184"/>
    </location>
</feature>
<dbReference type="PANTHER" id="PTHR34982:SF1">
    <property type="entry name" value="FLAGELLAR ASSEMBLY PROTEIN FLIH"/>
    <property type="match status" value="1"/>
</dbReference>
<evidence type="ECO:0000259" key="9">
    <source>
        <dbReference type="Pfam" id="PF02108"/>
    </source>
</evidence>